<organism evidence="2 3">
    <name type="scientific">Heracleum sosnowskyi</name>
    <dbReference type="NCBI Taxonomy" id="360622"/>
    <lineage>
        <taxon>Eukaryota</taxon>
        <taxon>Viridiplantae</taxon>
        <taxon>Streptophyta</taxon>
        <taxon>Embryophyta</taxon>
        <taxon>Tracheophyta</taxon>
        <taxon>Spermatophyta</taxon>
        <taxon>Magnoliopsida</taxon>
        <taxon>eudicotyledons</taxon>
        <taxon>Gunneridae</taxon>
        <taxon>Pentapetalae</taxon>
        <taxon>asterids</taxon>
        <taxon>campanulids</taxon>
        <taxon>Apiales</taxon>
        <taxon>Apiaceae</taxon>
        <taxon>Apioideae</taxon>
        <taxon>apioid superclade</taxon>
        <taxon>Tordylieae</taxon>
        <taxon>Tordyliinae</taxon>
        <taxon>Heracleum</taxon>
    </lineage>
</organism>
<proteinExistence type="predicted"/>
<protein>
    <submittedName>
        <fullName evidence="2">Uncharacterized protein</fullName>
    </submittedName>
</protein>
<keyword evidence="3" id="KW-1185">Reference proteome</keyword>
<feature type="region of interest" description="Disordered" evidence="1">
    <location>
        <begin position="790"/>
        <end position="815"/>
    </location>
</feature>
<reference evidence="2" key="1">
    <citation type="submission" date="2023-02" db="EMBL/GenBank/DDBJ databases">
        <title>Genome of toxic invasive species Heracleum sosnowskyi carries increased number of genes despite the absence of recent whole-genome duplications.</title>
        <authorList>
            <person name="Schelkunov M."/>
            <person name="Shtratnikova V."/>
            <person name="Makarenko M."/>
            <person name="Klepikova A."/>
            <person name="Omelchenko D."/>
            <person name="Novikova G."/>
            <person name="Obukhova E."/>
            <person name="Bogdanov V."/>
            <person name="Penin A."/>
            <person name="Logacheva M."/>
        </authorList>
    </citation>
    <scope>NUCLEOTIDE SEQUENCE</scope>
    <source>
        <strain evidence="2">Hsosn_3</strain>
        <tissue evidence="2">Leaf</tissue>
    </source>
</reference>
<accession>A0AAD8H1Q5</accession>
<reference evidence="2" key="2">
    <citation type="submission" date="2023-05" db="EMBL/GenBank/DDBJ databases">
        <authorList>
            <person name="Schelkunov M.I."/>
        </authorList>
    </citation>
    <scope>NUCLEOTIDE SEQUENCE</scope>
    <source>
        <strain evidence="2">Hsosn_3</strain>
        <tissue evidence="2">Leaf</tissue>
    </source>
</reference>
<dbReference type="AlphaFoldDB" id="A0AAD8H1Q5"/>
<evidence type="ECO:0000313" key="3">
    <source>
        <dbReference type="Proteomes" id="UP001237642"/>
    </source>
</evidence>
<evidence type="ECO:0000256" key="1">
    <source>
        <dbReference type="SAM" id="MobiDB-lite"/>
    </source>
</evidence>
<feature type="region of interest" description="Disordered" evidence="1">
    <location>
        <begin position="424"/>
        <end position="446"/>
    </location>
</feature>
<comment type="caution">
    <text evidence="2">The sequence shown here is derived from an EMBL/GenBank/DDBJ whole genome shotgun (WGS) entry which is preliminary data.</text>
</comment>
<feature type="region of interest" description="Disordered" evidence="1">
    <location>
        <begin position="107"/>
        <end position="126"/>
    </location>
</feature>
<dbReference type="Proteomes" id="UP001237642">
    <property type="component" value="Unassembled WGS sequence"/>
</dbReference>
<sequence>METGLKKDLNDQMSLLGKRYFNCSDTNELIRKVGAGLESYFHSISPPLDEKHLYNMQKIIDFVGNAVKNNQSKAPLMRLNYLVETQEIGTEVSHKTNITIASPNRKKMEATKVPENPPEMPPDGHSRQPIKLAAGLSKLGNLVRLSEAKKDLMKNSQFYSLLKIRNQRESAAGLIAALALRFDEEEKYFKLNGKTAVSFCFHDVAKILGIKDTGYDFDHNKSSDEILDTREDTGEANQAKVPDTLKNLRYQLLGITSDKQFTTKDINQILTKMTIEGENALLFRQIVCYYVIEQLLMPASDYKKLRVSYWRHVSNLETFEKVNWAKAIFEYLIAGFTKMKTALLSDSNMKHQHVFAGFAPIVETWFFEKVKSFVPGTFTMDPPLVQKYKAKRLKYEEWRFEHICIDKWAPCSLCTSPSITLPPSGNAPGTKVPENPPEMPPDGHSRQPIKLAAGLSKLGNLVRLSEAKKDLMKNSQFYSLLKIRNQRESAAGLIAALALRFDEEEKYFKLNGKTAVSFCFHDVAKILGIKDTGYDFDHNKSSDEILDTREDTGEANQAKVPDTLRNLRYQLLGITSDKQFTTKDINQILTKMTIEGENALLFRQIVCYYVIEQLLMPASDYKKLRVSYWRHVSNLETFEKVNWAKAIFEYLIDGFTKMKTALLSDSNMKHQHVFAGFAPIVETWFFEKVKSFVPGTFTMDPPLVQKYKAKRLKYEEWRFEHICIDKWAPCSLCTRPSITLPPSALNTSSPPITPHTPPRSLVTPHSPFEPILDQVIQDVENMLVTLPPKVQEDRTPHTPPRSLVTPHSPFEPINEGFSPPGSSVLDDVIQDVENMLVTPPPKVQEDRTPISLMDPELSDSGFDDHYPASFAPLTSENYHSYGLSKTYPGDYTKYVPLDPESFFFGTKFDSCDPARDPKLLDVSFDDQSSDLKATVDFS</sequence>
<gene>
    <name evidence="2" type="ORF">POM88_051363</name>
</gene>
<dbReference type="EMBL" id="JAUIZM010000011">
    <property type="protein sequence ID" value="KAK1358107.1"/>
    <property type="molecule type" value="Genomic_DNA"/>
</dbReference>
<name>A0AAD8H1Q5_9APIA</name>
<evidence type="ECO:0000313" key="2">
    <source>
        <dbReference type="EMBL" id="KAK1358107.1"/>
    </source>
</evidence>